<sequence length="202" mass="22195">MGGSVGARSEYHPLYWKHFSTQNQYPNAMAHANPMDGNAPIDQGGDKKRRSIVNTRAGMAWNPISVAMKHLSQYSDSKGTYPWDFHGTKERNCNPNTHPPLSTIPPIQASQAVYQSVRNTLLGGFDTAAGDIASGAYNSQAPVEDTDQHLHRCATYQKHVLEGKETRRQQEVRGEAYQTCQGSHGETNNGQVLEMPSVGLVS</sequence>
<dbReference type="AlphaFoldDB" id="A0A0A0HQN2"/>
<dbReference type="EMBL" id="KN275969">
    <property type="protein sequence ID" value="KGM91544.1"/>
    <property type="molecule type" value="Genomic_DNA"/>
</dbReference>
<proteinExistence type="predicted"/>
<evidence type="ECO:0000313" key="3">
    <source>
        <dbReference type="Proteomes" id="UP000001628"/>
    </source>
</evidence>
<gene>
    <name evidence="2" type="ORF">PADG_12402</name>
</gene>
<dbReference type="InParanoid" id="A0A0A0HQN2"/>
<organism evidence="2 3">
    <name type="scientific">Paracoccidioides brasiliensis (strain Pb18)</name>
    <dbReference type="NCBI Taxonomy" id="502780"/>
    <lineage>
        <taxon>Eukaryota</taxon>
        <taxon>Fungi</taxon>
        <taxon>Dikarya</taxon>
        <taxon>Ascomycota</taxon>
        <taxon>Pezizomycotina</taxon>
        <taxon>Eurotiomycetes</taxon>
        <taxon>Eurotiomycetidae</taxon>
        <taxon>Onygenales</taxon>
        <taxon>Ajellomycetaceae</taxon>
        <taxon>Paracoccidioides</taxon>
    </lineage>
</organism>
<protein>
    <submittedName>
        <fullName evidence="2">Uncharacterized protein</fullName>
    </submittedName>
</protein>
<reference evidence="2 3" key="1">
    <citation type="journal article" date="2011" name="PLoS Genet.">
        <title>Comparative genomic analysis of human fungal pathogens causing paracoccidioidomycosis.</title>
        <authorList>
            <person name="Desjardins C.A."/>
            <person name="Champion M.D."/>
            <person name="Holder J.W."/>
            <person name="Muszewska A."/>
            <person name="Goldberg J."/>
            <person name="Bailao A.M."/>
            <person name="Brigido M.M."/>
            <person name="Ferreira M.E."/>
            <person name="Garcia A.M."/>
            <person name="Grynberg M."/>
            <person name="Gujja S."/>
            <person name="Heiman D.I."/>
            <person name="Henn M.R."/>
            <person name="Kodira C.D."/>
            <person name="Leon-Narvaez H."/>
            <person name="Longo L.V."/>
            <person name="Ma L.J."/>
            <person name="Malavazi I."/>
            <person name="Matsuo A.L."/>
            <person name="Morais F.V."/>
            <person name="Pereira M."/>
            <person name="Rodriguez-Brito S."/>
            <person name="Sakthikumar S."/>
            <person name="Salem-Izacc S.M."/>
            <person name="Sykes S.M."/>
            <person name="Teixeira M.M."/>
            <person name="Vallejo M.C."/>
            <person name="Walter M.E."/>
            <person name="Yandava C."/>
            <person name="Young S."/>
            <person name="Zeng Q."/>
            <person name="Zucker J."/>
            <person name="Felipe M.S."/>
            <person name="Goldman G.H."/>
            <person name="Haas B.J."/>
            <person name="McEwen J.G."/>
            <person name="Nino-Vega G."/>
            <person name="Puccia R."/>
            <person name="San-Blas G."/>
            <person name="Soares C.M."/>
            <person name="Birren B.W."/>
            <person name="Cuomo C.A."/>
        </authorList>
    </citation>
    <scope>NUCLEOTIDE SEQUENCE [LARGE SCALE GENOMIC DNA]</scope>
    <source>
        <strain evidence="2 3">Pb18</strain>
    </source>
</reference>
<dbReference type="GeneID" id="22588299"/>
<dbReference type="KEGG" id="pbn:PADG_12402"/>
<dbReference type="VEuPathDB" id="FungiDB:PADG_12402"/>
<evidence type="ECO:0000256" key="1">
    <source>
        <dbReference type="SAM" id="MobiDB-lite"/>
    </source>
</evidence>
<keyword evidence="3" id="KW-1185">Reference proteome</keyword>
<name>A0A0A0HQN2_PARBD</name>
<accession>A0A0A0HQN2</accession>
<dbReference type="HOGENOM" id="CLU_1540544_0_0_1"/>
<feature type="region of interest" description="Disordered" evidence="1">
    <location>
        <begin position="176"/>
        <end position="202"/>
    </location>
</feature>
<dbReference type="Proteomes" id="UP000001628">
    <property type="component" value="Unassembled WGS sequence"/>
</dbReference>
<dbReference type="RefSeq" id="XP_010763419.1">
    <property type="nucleotide sequence ID" value="XM_010765117.1"/>
</dbReference>
<evidence type="ECO:0000313" key="2">
    <source>
        <dbReference type="EMBL" id="KGM91544.1"/>
    </source>
</evidence>
<feature type="compositionally biased region" description="Polar residues" evidence="1">
    <location>
        <begin position="178"/>
        <end position="191"/>
    </location>
</feature>